<organism evidence="1 2">
    <name type="scientific">Aspergillus kawachii</name>
    <name type="common">White koji mold</name>
    <name type="synonym">Aspergillus awamori var. kawachi</name>
    <dbReference type="NCBI Taxonomy" id="1069201"/>
    <lineage>
        <taxon>Eukaryota</taxon>
        <taxon>Fungi</taxon>
        <taxon>Dikarya</taxon>
        <taxon>Ascomycota</taxon>
        <taxon>Pezizomycotina</taxon>
        <taxon>Eurotiomycetes</taxon>
        <taxon>Eurotiomycetidae</taxon>
        <taxon>Eurotiales</taxon>
        <taxon>Aspergillaceae</taxon>
        <taxon>Aspergillus</taxon>
        <taxon>Aspergillus subgen. Circumdati</taxon>
    </lineage>
</organism>
<accession>A0A7R7WES9</accession>
<dbReference type="AlphaFoldDB" id="A0A7R7WES9"/>
<evidence type="ECO:0000313" key="2">
    <source>
        <dbReference type="Proteomes" id="UP000661280"/>
    </source>
</evidence>
<reference evidence="1" key="2">
    <citation type="submission" date="2021-02" db="EMBL/GenBank/DDBJ databases">
        <title>Aspergillus luchuensis mut. kawachii IFO 4304 genome sequence.</title>
        <authorList>
            <person name="Mori K."/>
            <person name="Kadooka C."/>
            <person name="Goto M."/>
            <person name="Futagami T."/>
        </authorList>
    </citation>
    <scope>NUCLEOTIDE SEQUENCE</scope>
    <source>
        <strain evidence="1">IFO 4308</strain>
    </source>
</reference>
<keyword evidence="2" id="KW-1185">Reference proteome</keyword>
<reference evidence="1" key="1">
    <citation type="submission" date="2021-01" db="EMBL/GenBank/DDBJ databases">
        <authorList>
            <consortium name="Aspergillus luchuensis mut. kawachii IFO 4304 genome sequencing consortium"/>
            <person name="Kazuki M."/>
            <person name="Futagami T."/>
        </authorList>
    </citation>
    <scope>NUCLEOTIDE SEQUENCE</scope>
    <source>
        <strain evidence="1">IFO 4308</strain>
    </source>
</reference>
<dbReference type="OrthoDB" id="408631at2759"/>
<sequence length="243" mass="27014">MRSVNYTTLMTTGSEVASNYSYQLQPRVDGDIVADTYEAQLYQKNFNLSGPVVISHERHEENSQSSSSVTSAADIAAELQMYFPSITDDVVEDVIKLYPASHNANAGYRVSDIRQGFDMTGKKLALTQALHNETRNSFVNLGEATHGTEQTYYWCSTYSTVPANGLTSSSSSSANVTVACTMQKYLLSLILTGNLNTLWPNDKICWLKYGNTTNTINFNTTISITLDDLANDKSLFWNKALWY</sequence>
<protein>
    <submittedName>
        <fullName evidence="1">Uncharacterized protein</fullName>
    </submittedName>
</protein>
<dbReference type="Gene3D" id="3.40.50.1820">
    <property type="entry name" value="alpha/beta hydrolase"/>
    <property type="match status" value="1"/>
</dbReference>
<name>A0A7R7WES9_ASPKA</name>
<proteinExistence type="predicted"/>
<gene>
    <name evidence="1" type="ORF">AKAW2_52008S</name>
</gene>
<dbReference type="Proteomes" id="UP000661280">
    <property type="component" value="Chromosome 5"/>
</dbReference>
<evidence type="ECO:0000313" key="1">
    <source>
        <dbReference type="EMBL" id="BCS01667.1"/>
    </source>
</evidence>
<dbReference type="GeneID" id="64962988"/>
<dbReference type="RefSeq" id="XP_041545429.1">
    <property type="nucleotide sequence ID" value="XM_041692000.1"/>
</dbReference>
<dbReference type="KEGG" id="aluc:AKAW2_52008S"/>
<dbReference type="InterPro" id="IPR029058">
    <property type="entry name" value="AB_hydrolase_fold"/>
</dbReference>
<dbReference type="EMBL" id="AP024429">
    <property type="protein sequence ID" value="BCS01667.1"/>
    <property type="molecule type" value="Genomic_DNA"/>
</dbReference>
<dbReference type="SUPFAM" id="SSF53474">
    <property type="entry name" value="alpha/beta-Hydrolases"/>
    <property type="match status" value="1"/>
</dbReference>